<dbReference type="PANTHER" id="PTHR16088:SF3">
    <property type="entry name" value="GON-4-LIKE PROTEIN"/>
    <property type="match status" value="1"/>
</dbReference>
<dbReference type="EMBL" id="GBYB01012638">
    <property type="protein sequence ID" value="JAG82405.1"/>
    <property type="molecule type" value="Transcribed_RNA"/>
</dbReference>
<evidence type="ECO:0000256" key="2">
    <source>
        <dbReference type="ARBA" id="ARBA00023015"/>
    </source>
</evidence>
<dbReference type="SUPFAM" id="SSF46689">
    <property type="entry name" value="Homeodomain-like"/>
    <property type="match status" value="1"/>
</dbReference>
<feature type="region of interest" description="Disordered" evidence="7">
    <location>
        <begin position="368"/>
        <end position="388"/>
    </location>
</feature>
<dbReference type="SUPFAM" id="SSF47762">
    <property type="entry name" value="PAH2 domain"/>
    <property type="match status" value="1"/>
</dbReference>
<reference evidence="8" key="1">
    <citation type="submission" date="2015-01" db="EMBL/GenBank/DDBJ databases">
        <title>Transcriptome Assembly of Fopius arisanus.</title>
        <authorList>
            <person name="Geib S."/>
        </authorList>
    </citation>
    <scope>NUCLEOTIDE SEQUENCE</scope>
</reference>
<dbReference type="GO" id="GO:0006355">
    <property type="term" value="P:regulation of DNA-templated transcription"/>
    <property type="evidence" value="ECO:0007669"/>
    <property type="project" value="InterPro"/>
</dbReference>
<dbReference type="GO" id="GO:0005634">
    <property type="term" value="C:nucleus"/>
    <property type="evidence" value="ECO:0007669"/>
    <property type="project" value="UniProtKB-SubCell"/>
</dbReference>
<dbReference type="CDD" id="cd00167">
    <property type="entry name" value="SANT"/>
    <property type="match status" value="1"/>
</dbReference>
<dbReference type="InterPro" id="IPR009057">
    <property type="entry name" value="Homeodomain-like_sf"/>
</dbReference>
<evidence type="ECO:0000256" key="7">
    <source>
        <dbReference type="SAM" id="MobiDB-lite"/>
    </source>
</evidence>
<name>A0A0C9QDZ6_9HYME</name>
<feature type="compositionally biased region" description="Basic and acidic residues" evidence="7">
    <location>
        <begin position="1157"/>
        <end position="1166"/>
    </location>
</feature>
<organism evidence="8">
    <name type="scientific">Fopius arisanus</name>
    <dbReference type="NCBI Taxonomy" id="64838"/>
    <lineage>
        <taxon>Eukaryota</taxon>
        <taxon>Metazoa</taxon>
        <taxon>Ecdysozoa</taxon>
        <taxon>Arthropoda</taxon>
        <taxon>Hexapoda</taxon>
        <taxon>Insecta</taxon>
        <taxon>Pterygota</taxon>
        <taxon>Neoptera</taxon>
        <taxon>Endopterygota</taxon>
        <taxon>Hymenoptera</taxon>
        <taxon>Apocrita</taxon>
        <taxon>Ichneumonoidea</taxon>
        <taxon>Braconidae</taxon>
        <taxon>Opiinae</taxon>
        <taxon>Fopius</taxon>
    </lineage>
</organism>
<feature type="region of interest" description="Disordered" evidence="7">
    <location>
        <begin position="707"/>
        <end position="744"/>
    </location>
</feature>
<dbReference type="InterPro" id="IPR001005">
    <property type="entry name" value="SANT/Myb"/>
</dbReference>
<feature type="compositionally biased region" description="Polar residues" evidence="7">
    <location>
        <begin position="378"/>
        <end position="388"/>
    </location>
</feature>
<keyword evidence="6" id="KW-0175">Coiled coil</keyword>
<dbReference type="InterPro" id="IPR036600">
    <property type="entry name" value="PAH_sf"/>
</dbReference>
<feature type="region of interest" description="Disordered" evidence="7">
    <location>
        <begin position="1123"/>
        <end position="1285"/>
    </location>
</feature>
<feature type="compositionally biased region" description="Polar residues" evidence="7">
    <location>
        <begin position="1186"/>
        <end position="1202"/>
    </location>
</feature>
<feature type="compositionally biased region" description="Basic and acidic residues" evidence="7">
    <location>
        <begin position="1237"/>
        <end position="1254"/>
    </location>
</feature>
<dbReference type="PROSITE" id="PS51477">
    <property type="entry name" value="PAH"/>
    <property type="match status" value="1"/>
</dbReference>
<comment type="subcellular location">
    <subcellularLocation>
        <location evidence="1 5">Nucleus</location>
    </subcellularLocation>
</comment>
<feature type="compositionally biased region" description="Polar residues" evidence="7">
    <location>
        <begin position="734"/>
        <end position="744"/>
    </location>
</feature>
<feature type="compositionally biased region" description="Basic and acidic residues" evidence="7">
    <location>
        <begin position="1208"/>
        <end position="1230"/>
    </location>
</feature>
<keyword evidence="3" id="KW-0804">Transcription</keyword>
<dbReference type="GO" id="GO:0003712">
    <property type="term" value="F:transcription coregulator activity"/>
    <property type="evidence" value="ECO:0007669"/>
    <property type="project" value="TreeGrafter"/>
</dbReference>
<evidence type="ECO:0000256" key="4">
    <source>
        <dbReference type="ARBA" id="ARBA00023242"/>
    </source>
</evidence>
<dbReference type="PANTHER" id="PTHR16088">
    <property type="entry name" value="YY1 ASSOCIATED PROTEIN-RELATED"/>
    <property type="match status" value="1"/>
</dbReference>
<evidence type="ECO:0000256" key="1">
    <source>
        <dbReference type="ARBA" id="ARBA00004123"/>
    </source>
</evidence>
<gene>
    <name evidence="8" type="primary">GON4L</name>
    <name evidence="8" type="ORF">g.59350</name>
</gene>
<evidence type="ECO:0000256" key="3">
    <source>
        <dbReference type="ARBA" id="ARBA00023163"/>
    </source>
</evidence>
<sequence length="1338" mass="151328">MELEKERKTPEGLSTVSISPRKCNVSFSFNFDVDVDSESTTDSETPGLQIDVSEVINYQKTRKRKFVEIEESSAIDEMEEEIERQLDAKAAKTNLTATNVKNILKHVITNEHVLAMVQNSVHNTEEGGIFEPKLTRAKAKELAMAQPNIPWPMTPVKKPASSEVQALISEDFHEDSSDEEYNPYHDQSEDEGDHLTNSDVDASPATSQIQVDTPAPQDISELLPPVHYDSEGVFKIPSIPSLPNEVESIGQRTRSKLSLSETPLEYIEQAFIPPDITTDMYDWDCDMDEEWNKFLTEFTQPLPHEPNAEDDPDADPEYNILEDRESEMLDKEEIRDDKAVKVSRKELKDLVAELFEFEDMFSRGEIQADGSRKRKSLETSVGSVHNNSTDNPMISLLPALSEPELPKIVSFEHSNLIAIQFQQHVQLMAQHFIMTYQHPQLHSQSITCRDNLNSIKFLRNGDNSAFTVLNLPDALALVSDWEEKFKDERFCADFRDTQEYEIEMIRVKATQKQRHIHKFHPEVIKMFMGSCALMYPELLPHVPLRNPLKGPTKTPYSKSEEYLLALGLEQFLPFHEGQDRKFNFKKMILMDAVQSISEYLMPPRTPKALYHQVVTRRCSSEDNPIKHYFKNGYVPSRIHCVALENTLKSPKEQPRHLLPVVWQEISSEENLKSLSPMSTLLTKSLSESTDNIIIDASFLSPLINMLPNMPTLEQTPPKKDSNPQEDDSNPLEGTLTSPQLRQTTPRLAKIRSAQNMKLMTQVSGPKSSPSPSPRSRSKDESPKTPESLESSRGDNEDEIAELMLASTTIRKDINRKKAKEARELENIKRLLEAETDLGHEERITKFAASCIQKVHMTLEASNPELLKTIIKLLTDYSDKVEGGMSQSLQDKLAIDFYNRISEALKDYPELSSDFLSFLKPHQAVMVGQFKEHTMAKKMAEFMNVAQVYFAKQPARMTRLMRAITQLAAEPSPSLESVHSVMDPVLKGHPLPMNMFLQCIPSGKPPESLFLPHLFENLTCPVGPYDKNKVYTEDSPELYESIELSTPPTQDDPYGGDNCRCICHENSSSPSKTNSDHCAACGVRYVNGRIFLQTAEGLRPAKVTFPGDEEEKLENIARVSLRASERCSPAGSTGRRRKSSKNEADEGIPQKFTSKGSPVKDNDESGKGRRGGKSPPKYVDQRRMSKSSDSGSALGQSADNSPIKSKREKRAERREAKSDSKNDLFEFKGGEGRLGVSSEHEELIEGSEEIGKIDNSDSEVNTSEQTEMESSKSDSDVTAESEDFDRPWSRQEDAVLLQHVQRDYSERTFRIVAENLQERTVEQVKRRCEVLLELVEKMV</sequence>
<feature type="region of interest" description="Disordered" evidence="7">
    <location>
        <begin position="173"/>
        <end position="209"/>
    </location>
</feature>
<evidence type="ECO:0000256" key="5">
    <source>
        <dbReference type="PROSITE-ProRule" id="PRU00810"/>
    </source>
</evidence>
<evidence type="ECO:0000256" key="6">
    <source>
        <dbReference type="SAM" id="Coils"/>
    </source>
</evidence>
<keyword evidence="2" id="KW-0805">Transcription regulation</keyword>
<protein>
    <submittedName>
        <fullName evidence="8">GON4L protein</fullName>
    </submittedName>
</protein>
<dbReference type="InterPro" id="IPR003822">
    <property type="entry name" value="PAH"/>
</dbReference>
<feature type="compositionally biased region" description="Polar residues" evidence="7">
    <location>
        <begin position="195"/>
        <end position="209"/>
    </location>
</feature>
<proteinExistence type="predicted"/>
<feature type="coiled-coil region" evidence="6">
    <location>
        <begin position="810"/>
        <end position="837"/>
    </location>
</feature>
<evidence type="ECO:0000313" key="8">
    <source>
        <dbReference type="EMBL" id="JAG82405.1"/>
    </source>
</evidence>
<feature type="region of interest" description="Disordered" evidence="7">
    <location>
        <begin position="759"/>
        <end position="797"/>
    </location>
</feature>
<accession>A0A0C9QDZ6</accession>
<keyword evidence="4 5" id="KW-0539">Nucleus</keyword>
<dbReference type="Gene3D" id="1.10.10.60">
    <property type="entry name" value="Homeodomain-like"/>
    <property type="match status" value="1"/>
</dbReference>
<dbReference type="InterPro" id="IPR052435">
    <property type="entry name" value="YY1-Transcr_Regul"/>
</dbReference>